<dbReference type="SUPFAM" id="SSF51395">
    <property type="entry name" value="FMN-linked oxidoreductases"/>
    <property type="match status" value="1"/>
</dbReference>
<proteinExistence type="inferred from homology"/>
<accession>A0AAP5BKD0</accession>
<dbReference type="GO" id="GO:0016628">
    <property type="term" value="F:oxidoreductase activity, acting on the CH-CH group of donors, NAD or NADP as acceptor"/>
    <property type="evidence" value="ECO:0007669"/>
    <property type="project" value="UniProtKB-ARBA"/>
</dbReference>
<evidence type="ECO:0000259" key="4">
    <source>
        <dbReference type="Pfam" id="PF00724"/>
    </source>
</evidence>
<dbReference type="CDD" id="cd02933">
    <property type="entry name" value="OYE_like_FMN"/>
    <property type="match status" value="1"/>
</dbReference>
<dbReference type="InterPro" id="IPR001155">
    <property type="entry name" value="OxRdtase_FMN_N"/>
</dbReference>
<dbReference type="RefSeq" id="WP_266261001.1">
    <property type="nucleotide sequence ID" value="NZ_JAMXWF010000039.1"/>
</dbReference>
<protein>
    <submittedName>
        <fullName evidence="6">Alkene reductase</fullName>
    </submittedName>
</protein>
<comment type="similarity">
    <text evidence="2">Belongs to the NADH:flavin oxidoreductase/NADH oxidase family.</text>
</comment>
<feature type="domain" description="NADH:flavin oxidoreductase/NADH oxidase N-terminal" evidence="4">
    <location>
        <begin position="4"/>
        <end position="343"/>
    </location>
</feature>
<dbReference type="EMBL" id="JAPKHW010000039">
    <property type="protein sequence ID" value="MCX4150274.1"/>
    <property type="molecule type" value="Genomic_DNA"/>
</dbReference>
<dbReference type="AlphaFoldDB" id="A0AAP5BKD0"/>
<evidence type="ECO:0000313" key="8">
    <source>
        <dbReference type="Proteomes" id="UP001242288"/>
    </source>
</evidence>
<keyword evidence="3" id="KW-0560">Oxidoreductase</keyword>
<dbReference type="GO" id="GO:0010181">
    <property type="term" value="F:FMN binding"/>
    <property type="evidence" value="ECO:0007669"/>
    <property type="project" value="InterPro"/>
</dbReference>
<evidence type="ECO:0000256" key="2">
    <source>
        <dbReference type="ARBA" id="ARBA00005979"/>
    </source>
</evidence>
<comment type="caution">
    <text evidence="6">The sequence shown here is derived from an EMBL/GenBank/DDBJ whole genome shotgun (WGS) entry which is preliminary data.</text>
</comment>
<evidence type="ECO:0000256" key="1">
    <source>
        <dbReference type="ARBA" id="ARBA00001917"/>
    </source>
</evidence>
<dbReference type="Proteomes" id="UP001242288">
    <property type="component" value="Unassembled WGS sequence"/>
</dbReference>
<gene>
    <name evidence="6" type="ORF">NIE36_33700</name>
    <name evidence="5" type="ORF">OSB80_33780</name>
</gene>
<evidence type="ECO:0000313" key="6">
    <source>
        <dbReference type="EMBL" id="MDQ6412090.1"/>
    </source>
</evidence>
<keyword evidence="7" id="KW-1185">Reference proteome</keyword>
<evidence type="ECO:0000313" key="7">
    <source>
        <dbReference type="Proteomes" id="UP001209412"/>
    </source>
</evidence>
<dbReference type="InterPro" id="IPR013785">
    <property type="entry name" value="Aldolase_TIM"/>
</dbReference>
<name>A0AAP5BKD0_9BURK</name>
<dbReference type="PANTHER" id="PTHR22893">
    <property type="entry name" value="NADH OXIDOREDUCTASE-RELATED"/>
    <property type="match status" value="1"/>
</dbReference>
<dbReference type="Gene3D" id="3.20.20.70">
    <property type="entry name" value="Aldolase class I"/>
    <property type="match status" value="1"/>
</dbReference>
<dbReference type="FunFam" id="3.20.20.70:FF:000059">
    <property type="entry name" value="N-ethylmaleimide reductase, FMN-linked"/>
    <property type="match status" value="1"/>
</dbReference>
<reference evidence="6" key="1">
    <citation type="submission" date="2022-06" db="EMBL/GenBank/DDBJ databases">
        <title>PHB producers.</title>
        <authorList>
            <person name="Besaury L."/>
        </authorList>
    </citation>
    <scope>NUCLEOTIDE SEQUENCE</scope>
    <source>
        <strain evidence="6 7">SEWS6</strain>
    </source>
</reference>
<evidence type="ECO:0000313" key="5">
    <source>
        <dbReference type="EMBL" id="MCX4150274.1"/>
    </source>
</evidence>
<evidence type="ECO:0000256" key="3">
    <source>
        <dbReference type="ARBA" id="ARBA00023002"/>
    </source>
</evidence>
<dbReference type="PANTHER" id="PTHR22893:SF98">
    <property type="entry name" value="OXIDOREDUCTASE"/>
    <property type="match status" value="1"/>
</dbReference>
<dbReference type="GO" id="GO:0005829">
    <property type="term" value="C:cytosol"/>
    <property type="evidence" value="ECO:0007669"/>
    <property type="project" value="TreeGrafter"/>
</dbReference>
<dbReference type="Pfam" id="PF00724">
    <property type="entry name" value="Oxidored_FMN"/>
    <property type="match status" value="1"/>
</dbReference>
<comment type="cofactor">
    <cofactor evidence="1">
        <name>FMN</name>
        <dbReference type="ChEBI" id="CHEBI:58210"/>
    </cofactor>
</comment>
<sequence length="372" mass="39184">MHTSLFAPLQIGSVRLAHRVVMSPLTRMRASTPGNVPTELNALYYGQRSSEGGLIVAEATQIRADGQGSPATPGIHSADQVDGWRKVVSAAHAAGANVFAQLWHVGRISHSSHQPDGGIPLAPSPVAASGMALTASWTREPYPVPRPVELGEIPALVQSYVQAAKNALAAGFDGIEVSAGNGYLLEQFMQSRTNHRTDQYGGSVINRCRLAIEVIEAVTSVANGRPVGIRLSPFGVANDSGEDDPMPVYACLLESAAKLGVDYLHVVEPRASGIAARGDVPRPGQPFASALLRPLWPGILIANGGFDGASAAAAIEEGSADAVSFGRMFISNPDLPRRIRQGATLTPYDRTTFYGGDARGYTDYPTLGELPV</sequence>
<dbReference type="InterPro" id="IPR045247">
    <property type="entry name" value="Oye-like"/>
</dbReference>
<organism evidence="6 8">
    <name type="scientific">Paraburkholderia madseniana</name>
    <dbReference type="NCBI Taxonomy" id="2599607"/>
    <lineage>
        <taxon>Bacteria</taxon>
        <taxon>Pseudomonadati</taxon>
        <taxon>Pseudomonadota</taxon>
        <taxon>Betaproteobacteria</taxon>
        <taxon>Burkholderiales</taxon>
        <taxon>Burkholderiaceae</taxon>
        <taxon>Paraburkholderia</taxon>
    </lineage>
</organism>
<dbReference type="Proteomes" id="UP001209412">
    <property type="component" value="Unassembled WGS sequence"/>
</dbReference>
<dbReference type="EMBL" id="JAMXWF010000039">
    <property type="protein sequence ID" value="MDQ6412090.1"/>
    <property type="molecule type" value="Genomic_DNA"/>
</dbReference>